<dbReference type="InParanoid" id="A0A024GPZ2"/>
<dbReference type="Gene3D" id="2.30.30.140">
    <property type="match status" value="1"/>
</dbReference>
<dbReference type="PANTHER" id="PTHR15204:SF0">
    <property type="entry name" value="LARGE PROLINE-RICH PROTEIN BAG6"/>
    <property type="match status" value="1"/>
</dbReference>
<protein>
    <recommendedName>
        <fullName evidence="2">Ubiquitin-like domain-containing protein</fullName>
    </recommendedName>
</protein>
<dbReference type="AlphaFoldDB" id="A0A024GPZ2"/>
<name>A0A024GPZ2_9STRA</name>
<evidence type="ECO:0000256" key="1">
    <source>
        <dbReference type="SAM" id="MobiDB-lite"/>
    </source>
</evidence>
<reference evidence="3 4" key="1">
    <citation type="submission" date="2012-05" db="EMBL/GenBank/DDBJ databases">
        <title>Recombination and specialization in a pathogen metapopulation.</title>
        <authorList>
            <person name="Gardiner A."/>
            <person name="Kemen E."/>
            <person name="Schultz-Larsen T."/>
            <person name="MacLean D."/>
            <person name="Van Oosterhout C."/>
            <person name="Jones J.D.G."/>
        </authorList>
    </citation>
    <scope>NUCLEOTIDE SEQUENCE [LARGE SCALE GENOMIC DNA]</scope>
    <source>
        <strain evidence="3 4">Ac Nc2</strain>
    </source>
</reference>
<dbReference type="InterPro" id="IPR029071">
    <property type="entry name" value="Ubiquitin-like_domsf"/>
</dbReference>
<sequence length="748" mass="83656">MEVGNTVQTFVDRGDAIRNIEGSVESNDFKLHVKMLNERVFSVITAPETTVLRFRTQVAQVTHVPSHLQRLIYRGKLLKDDKSLLYYDVQNGHTVHLVARAVTVSPSAIEADRNQMRIRQEESESDQVVWQFLSQMEQEATRQTENDPGNTLPADRIISTTTPNVAHENQNPNGAALNLAMLTERLAQTEEGPLDGQSSYRRRTNGISARRWRTLAASNLERDSQSSLNNIQNLDHLMQGIMTLRTILSTAGSTDTQTPARSQVFIGQWFDVRDTVNQWLEGTVLDISDTQILIHYHGWPSRWDEWIDRNSDRLATFRARTTHNNSQVFSPISRTRFANAPSIGDTGIGRIVSEMRDVMRQTLPHVEELANLFELQADSAVDTSMERATNEGSLLAERQRHISELAHLLAPTFDRLGRVMVDSSRHLEPLYSPLTQNRNRTPHHSNQHTSNNVLSAGASAWMNAANETISSSTIGASSSSDSSLRFRDLIRTSMINDTDFRTRPGIDVHIHAIVTPSSLASLASLARSSEQHIYSSQAGASTAQIPLSTLLPSSDSQILRPINSRDGHSLLNDIDDGSTFLDPSRTPLLDGYERHHDSIGRDVSDVEFEAMLPGNVLQTAADQSLDGNSGPVNEIGIIPEIVETGDEQRREEVSLESRQGLSRFPTLLEVLRRTLRSSHGNDAENQQQSLPGSLPEPIPRDSQVHETQDFTEEEDLSFFQRIGLTSRRPSRSNHDIQEQHLTDLDLLD</sequence>
<feature type="domain" description="Ubiquitin-like" evidence="2">
    <location>
        <begin position="29"/>
        <end position="100"/>
    </location>
</feature>
<evidence type="ECO:0000259" key="2">
    <source>
        <dbReference type="PROSITE" id="PS50053"/>
    </source>
</evidence>
<accession>A0A024GPZ2</accession>
<evidence type="ECO:0000313" key="4">
    <source>
        <dbReference type="Proteomes" id="UP000053237"/>
    </source>
</evidence>
<dbReference type="EMBL" id="CAIX01000248">
    <property type="protein sequence ID" value="CCI48810.1"/>
    <property type="molecule type" value="Genomic_DNA"/>
</dbReference>
<gene>
    <name evidence="3" type="ORF">BN9_100090</name>
</gene>
<dbReference type="SUPFAM" id="SSF54160">
    <property type="entry name" value="Chromo domain-like"/>
    <property type="match status" value="1"/>
</dbReference>
<dbReference type="Pfam" id="PF00240">
    <property type="entry name" value="ubiquitin"/>
    <property type="match status" value="1"/>
</dbReference>
<organism evidence="3 4">
    <name type="scientific">Albugo candida</name>
    <dbReference type="NCBI Taxonomy" id="65357"/>
    <lineage>
        <taxon>Eukaryota</taxon>
        <taxon>Sar</taxon>
        <taxon>Stramenopiles</taxon>
        <taxon>Oomycota</taxon>
        <taxon>Peronosporomycetes</taxon>
        <taxon>Albuginales</taxon>
        <taxon>Albuginaceae</taxon>
        <taxon>Albugo</taxon>
    </lineage>
</organism>
<feature type="region of interest" description="Disordered" evidence="1">
    <location>
        <begin position="678"/>
        <end position="716"/>
    </location>
</feature>
<dbReference type="InterPro" id="IPR016197">
    <property type="entry name" value="Chromo-like_dom_sf"/>
</dbReference>
<dbReference type="GO" id="GO:0031593">
    <property type="term" value="F:polyubiquitin modification-dependent protein binding"/>
    <property type="evidence" value="ECO:0007669"/>
    <property type="project" value="TreeGrafter"/>
</dbReference>
<feature type="compositionally biased region" description="Polar residues" evidence="1">
    <location>
        <begin position="678"/>
        <end position="691"/>
    </location>
</feature>
<dbReference type="PROSITE" id="PS50053">
    <property type="entry name" value="UBIQUITIN_2"/>
    <property type="match status" value="1"/>
</dbReference>
<evidence type="ECO:0000313" key="3">
    <source>
        <dbReference type="EMBL" id="CCI48810.1"/>
    </source>
</evidence>
<dbReference type="STRING" id="65357.A0A024GPZ2"/>
<dbReference type="SUPFAM" id="SSF54236">
    <property type="entry name" value="Ubiquitin-like"/>
    <property type="match status" value="1"/>
</dbReference>
<dbReference type="OrthoDB" id="428577at2759"/>
<dbReference type="CDD" id="cd20104">
    <property type="entry name" value="MBT_PHF20L1-like"/>
    <property type="match status" value="1"/>
</dbReference>
<dbReference type="GO" id="GO:0036503">
    <property type="term" value="P:ERAD pathway"/>
    <property type="evidence" value="ECO:0007669"/>
    <property type="project" value="TreeGrafter"/>
</dbReference>
<comment type="caution">
    <text evidence="3">The sequence shown here is derived from an EMBL/GenBank/DDBJ whole genome shotgun (WGS) entry which is preliminary data.</text>
</comment>
<dbReference type="GO" id="GO:0071818">
    <property type="term" value="C:BAT3 complex"/>
    <property type="evidence" value="ECO:0007669"/>
    <property type="project" value="TreeGrafter"/>
</dbReference>
<keyword evidence="4" id="KW-1185">Reference proteome</keyword>
<dbReference type="PANTHER" id="PTHR15204">
    <property type="entry name" value="LARGE PROLINE-RICH PROTEIN BAG6"/>
    <property type="match status" value="1"/>
</dbReference>
<dbReference type="SMART" id="SM00213">
    <property type="entry name" value="UBQ"/>
    <property type="match status" value="1"/>
</dbReference>
<dbReference type="InterPro" id="IPR000626">
    <property type="entry name" value="Ubiquitin-like_dom"/>
</dbReference>
<dbReference type="Proteomes" id="UP000053237">
    <property type="component" value="Unassembled WGS sequence"/>
</dbReference>
<feature type="compositionally biased region" description="Basic and acidic residues" evidence="1">
    <location>
        <begin position="698"/>
        <end position="708"/>
    </location>
</feature>
<dbReference type="GO" id="GO:0051787">
    <property type="term" value="F:misfolded protein binding"/>
    <property type="evidence" value="ECO:0007669"/>
    <property type="project" value="TreeGrafter"/>
</dbReference>
<proteinExistence type="predicted"/>
<dbReference type="Gene3D" id="3.10.20.90">
    <property type="entry name" value="Phosphatidylinositol 3-kinase Catalytic Subunit, Chain A, domain 1"/>
    <property type="match status" value="1"/>
</dbReference>